<dbReference type="SUPFAM" id="SSF46579">
    <property type="entry name" value="Prefoldin"/>
    <property type="match status" value="1"/>
</dbReference>
<keyword evidence="3" id="KW-0597">Phosphoprotein</keyword>
<feature type="compositionally biased region" description="Low complexity" evidence="10">
    <location>
        <begin position="147"/>
        <end position="167"/>
    </location>
</feature>
<evidence type="ECO:0000256" key="9">
    <source>
        <dbReference type="SAM" id="Coils"/>
    </source>
</evidence>
<keyword evidence="5 9" id="KW-0175">Coiled coil</keyword>
<evidence type="ECO:0000256" key="4">
    <source>
        <dbReference type="ARBA" id="ARBA00023018"/>
    </source>
</evidence>
<reference evidence="12" key="2">
    <citation type="submission" date="2023-03" db="EMBL/GenBank/DDBJ databases">
        <authorList>
            <consortium name="Wellcome Sanger Institute Data Sharing"/>
        </authorList>
    </citation>
    <scope>NUCLEOTIDE SEQUENCE [LARGE SCALE GENOMIC DNA]</scope>
</reference>
<name>A0A3P8P819_ASTCA</name>
<feature type="compositionally biased region" description="Basic residues" evidence="10">
    <location>
        <begin position="32"/>
        <end position="42"/>
    </location>
</feature>
<comment type="subcellular location">
    <subcellularLocation>
        <location evidence="1">Cytoplasm</location>
        <location evidence="1">Cytoskeleton</location>
    </subcellularLocation>
    <subcellularLocation>
        <location evidence="8">Presynapse</location>
    </subcellularLocation>
</comment>
<gene>
    <name evidence="11" type="primary">ERC2</name>
</gene>
<dbReference type="GO" id="GO:0007274">
    <property type="term" value="P:neuromuscular synaptic transmission"/>
    <property type="evidence" value="ECO:0007669"/>
    <property type="project" value="TreeGrafter"/>
</dbReference>
<accession>A0A3P8P819</accession>
<dbReference type="Pfam" id="PF10174">
    <property type="entry name" value="Cast"/>
    <property type="match status" value="1"/>
</dbReference>
<dbReference type="GO" id="GO:0098882">
    <property type="term" value="F:structural constituent of presynaptic active zone"/>
    <property type="evidence" value="ECO:0007669"/>
    <property type="project" value="TreeGrafter"/>
</dbReference>
<feature type="compositionally biased region" description="Polar residues" evidence="10">
    <location>
        <begin position="70"/>
        <end position="81"/>
    </location>
</feature>
<feature type="compositionally biased region" description="Polar residues" evidence="10">
    <location>
        <begin position="285"/>
        <end position="298"/>
    </location>
</feature>
<reference evidence="11" key="4">
    <citation type="submission" date="2025-09" db="UniProtKB">
        <authorList>
            <consortium name="Ensembl"/>
        </authorList>
    </citation>
    <scope>IDENTIFICATION</scope>
</reference>
<evidence type="ECO:0000256" key="3">
    <source>
        <dbReference type="ARBA" id="ARBA00022553"/>
    </source>
</evidence>
<evidence type="ECO:0000256" key="8">
    <source>
        <dbReference type="ARBA" id="ARBA00034106"/>
    </source>
</evidence>
<feature type="region of interest" description="Disordered" evidence="10">
    <location>
        <begin position="236"/>
        <end position="298"/>
    </location>
</feature>
<feature type="compositionally biased region" description="Acidic residues" evidence="10">
    <location>
        <begin position="1086"/>
        <end position="1095"/>
    </location>
</feature>
<dbReference type="AlphaFoldDB" id="A0A3P8P819"/>
<evidence type="ECO:0000256" key="2">
    <source>
        <dbReference type="ARBA" id="ARBA00022490"/>
    </source>
</evidence>
<reference evidence="11" key="3">
    <citation type="submission" date="2025-08" db="UniProtKB">
        <authorList>
            <consortium name="Ensembl"/>
        </authorList>
    </citation>
    <scope>IDENTIFICATION</scope>
</reference>
<feature type="compositionally biased region" description="Polar residues" evidence="10">
    <location>
        <begin position="409"/>
        <end position="422"/>
    </location>
</feature>
<evidence type="ECO:0000313" key="12">
    <source>
        <dbReference type="Proteomes" id="UP000265100"/>
    </source>
</evidence>
<feature type="compositionally biased region" description="Basic and acidic residues" evidence="10">
    <location>
        <begin position="258"/>
        <end position="284"/>
    </location>
</feature>
<feature type="compositionally biased region" description="Polar residues" evidence="10">
    <location>
        <begin position="749"/>
        <end position="765"/>
    </location>
</feature>
<evidence type="ECO:0008006" key="13">
    <source>
        <dbReference type="Google" id="ProtNLM"/>
    </source>
</evidence>
<feature type="region of interest" description="Disordered" evidence="10">
    <location>
        <begin position="1075"/>
        <end position="1095"/>
    </location>
</feature>
<keyword evidence="6" id="KW-0206">Cytoskeleton</keyword>
<feature type="region of interest" description="Disordered" evidence="10">
    <location>
        <begin position="743"/>
        <end position="782"/>
    </location>
</feature>
<keyword evidence="4" id="KW-0770">Synapse</keyword>
<feature type="region of interest" description="Disordered" evidence="10">
    <location>
        <begin position="405"/>
        <end position="431"/>
    </location>
</feature>
<evidence type="ECO:0000313" key="11">
    <source>
        <dbReference type="Ensembl" id="ENSACLP00000013156.2"/>
    </source>
</evidence>
<dbReference type="Proteomes" id="UP000265100">
    <property type="component" value="Chromosome 20"/>
</dbReference>
<feature type="coiled-coil region" evidence="9">
    <location>
        <begin position="889"/>
        <end position="1036"/>
    </location>
</feature>
<dbReference type="Gene3D" id="1.10.287.1490">
    <property type="match status" value="1"/>
</dbReference>
<evidence type="ECO:0000256" key="6">
    <source>
        <dbReference type="ARBA" id="ARBA00023212"/>
    </source>
</evidence>
<evidence type="ECO:0000256" key="10">
    <source>
        <dbReference type="SAM" id="MobiDB-lite"/>
    </source>
</evidence>
<keyword evidence="2" id="KW-0963">Cytoplasm</keyword>
<dbReference type="GeneTree" id="ENSGT00650000093320"/>
<dbReference type="GO" id="GO:0048788">
    <property type="term" value="C:cytoskeleton of presynaptic active zone"/>
    <property type="evidence" value="ECO:0007669"/>
    <property type="project" value="TreeGrafter"/>
</dbReference>
<feature type="coiled-coil region" evidence="9">
    <location>
        <begin position="539"/>
        <end position="730"/>
    </location>
</feature>
<evidence type="ECO:0000256" key="7">
    <source>
        <dbReference type="ARBA" id="ARBA00023273"/>
    </source>
</evidence>
<dbReference type="GO" id="GO:0048167">
    <property type="term" value="P:regulation of synaptic plasticity"/>
    <property type="evidence" value="ECO:0007669"/>
    <property type="project" value="TreeGrafter"/>
</dbReference>
<dbReference type="Ensembl" id="ENSACLT00000013485.2">
    <property type="protein sequence ID" value="ENSACLP00000013156.2"/>
    <property type="gene ID" value="ENSACLG00000008999.2"/>
</dbReference>
<proteinExistence type="predicted"/>
<sequence>MPLNIRAKPTQSKLSAAAKGSGHTDGNSSHSRFSRSPKHGKGKQAVSSAPGARSGLEPGSVSGGVPATPSKLTGGQGSVSRPGSKIKAEPEAGKGSTRGSATAPGGKTLSMENIQSLSAAYATSGTMYPSERESLEPSGGYPKGTMTLGRSTSRSSYTGRTTATGSSPNITSSGMHHLSDPCGDQSFLSGGTSSLRRQSGRLTQIMNSTGRGEVSTFDLHSQLRDLQRENNNLRRELEGGRDGRTGPSMNSVNFWSPDGKREKGVRREEGARSSIVKDQHRTNQEDLQPGNNRRNKQLPLTVQELQEELRAHREMNSRSQQHRQQGNSYRELHMDQDLRGGLSPGHSPRQSPSNLQSPGPKSSPRASPSNTYNPRQQEADIIIHSPGYGCNTAVAAQRISPADTLQRGLRSSPNQPLYSPSQGPGIVPSSGSLHPCSPCQVPGCDGFSSPPPLVPSEENFFQLQSEHERQAKELSLLRKTMEEMEMRIDSQKQTLGARDESIQRLLEMLQGQSQGQGQGHWGRGQRTGIITMAAQEAEAQLENVHLREIEQLKQELNRKESEMQALQTKLETLTNQNSDCKQHIEVLKESLSAKEQRANTLQTEVDALRVRLEEKEQFLTKKTKQLQDLTDEKSTLTGEIRDMKDMLDVKERKINVLQKKIENLLEQLKDKDKQVAGLRERVQGLQTDSSNTDTALATLEEALSEKERVIENLREQKDREDRVRLEELEQLRKENHELKDKLSVMHPQKQPQNQLGNPSPSQNQRPDAEVKTKVDGPPAVSPTIQTTEEAVKMCPDITDRLRVLEQEVGRYREESRKSQAEVERLMGALKDAEMDKSCKEKKISDLERQIKSPNIQKQTVPGEMRKDALIDGHPHSLSQLPLLASQDAMRDTAERIMELERALRESMNTSAHREALWAQEEAARVQAQRQLEELMGALEKTRQELDATKLRLSSTQQSLHERDGHLNSLRQERRKQLEEILEMKQQALLAAISEKDANIALLELSSSKRKKAQEEVMALKREKDRLMHQLKQQTQSRMKMIADNYEEDYIHPQHHPHHSHHMHPANVHHRSLPRAPLHANHRPPVEQDDEEGIWA</sequence>
<evidence type="ECO:0000256" key="5">
    <source>
        <dbReference type="ARBA" id="ARBA00023054"/>
    </source>
</evidence>
<evidence type="ECO:0000256" key="1">
    <source>
        <dbReference type="ARBA" id="ARBA00004245"/>
    </source>
</evidence>
<keyword evidence="7" id="KW-0966">Cell projection</keyword>
<protein>
    <recommendedName>
        <fullName evidence="13">ELKS/RAB6-interacting/CAST family member 2</fullName>
    </recommendedName>
</protein>
<feature type="compositionally biased region" description="Polar residues" evidence="10">
    <location>
        <begin position="348"/>
        <end position="373"/>
    </location>
</feature>
<feature type="region of interest" description="Disordered" evidence="10">
    <location>
        <begin position="1"/>
        <end position="109"/>
    </location>
</feature>
<dbReference type="Bgee" id="ENSACLG00000008999">
    <property type="expression patterns" value="Expressed in spleen and 5 other cell types or tissues"/>
</dbReference>
<organism evidence="11 12">
    <name type="scientific">Astatotilapia calliptera</name>
    <name type="common">Eastern happy</name>
    <name type="synonym">Chromis callipterus</name>
    <dbReference type="NCBI Taxonomy" id="8154"/>
    <lineage>
        <taxon>Eukaryota</taxon>
        <taxon>Metazoa</taxon>
        <taxon>Chordata</taxon>
        <taxon>Craniata</taxon>
        <taxon>Vertebrata</taxon>
        <taxon>Euteleostomi</taxon>
        <taxon>Actinopterygii</taxon>
        <taxon>Neopterygii</taxon>
        <taxon>Teleostei</taxon>
        <taxon>Neoteleostei</taxon>
        <taxon>Acanthomorphata</taxon>
        <taxon>Ovalentaria</taxon>
        <taxon>Cichlomorphae</taxon>
        <taxon>Cichliformes</taxon>
        <taxon>Cichlidae</taxon>
        <taxon>African cichlids</taxon>
        <taxon>Pseudocrenilabrinae</taxon>
        <taxon>Haplochromini</taxon>
        <taxon>Astatotilapia</taxon>
    </lineage>
</organism>
<dbReference type="InterPro" id="IPR019323">
    <property type="entry name" value="ELKS/CAST"/>
</dbReference>
<dbReference type="PANTHER" id="PTHR18861">
    <property type="entry name" value="ELKS/RAB6-INTERACTING/CAST PROTEIN"/>
    <property type="match status" value="1"/>
</dbReference>
<feature type="region of interest" description="Disordered" evidence="10">
    <location>
        <begin position="125"/>
        <end position="194"/>
    </location>
</feature>
<feature type="coiled-coil region" evidence="9">
    <location>
        <begin position="467"/>
        <end position="494"/>
    </location>
</feature>
<feature type="coiled-coil region" evidence="9">
    <location>
        <begin position="801"/>
        <end position="849"/>
    </location>
</feature>
<dbReference type="PANTHER" id="PTHR18861:SF3">
    <property type="entry name" value="ERC PROTEIN 2"/>
    <property type="match status" value="1"/>
</dbReference>
<keyword evidence="12" id="KW-1185">Reference proteome</keyword>
<reference evidence="11 12" key="1">
    <citation type="submission" date="2018-05" db="EMBL/GenBank/DDBJ databases">
        <authorList>
            <person name="Datahose"/>
        </authorList>
    </citation>
    <scope>NUCLEOTIDE SEQUENCE</scope>
</reference>
<feature type="region of interest" description="Disordered" evidence="10">
    <location>
        <begin position="336"/>
        <end position="373"/>
    </location>
</feature>
<dbReference type="GO" id="GO:0030424">
    <property type="term" value="C:axon"/>
    <property type="evidence" value="ECO:0007669"/>
    <property type="project" value="UniProtKB-SubCell"/>
</dbReference>